<dbReference type="PANTHER" id="PTHR46599:SF3">
    <property type="entry name" value="PIGGYBAC TRANSPOSABLE ELEMENT-DERIVED PROTEIN 4"/>
    <property type="match status" value="1"/>
</dbReference>
<proteinExistence type="predicted"/>
<dbReference type="PANTHER" id="PTHR46599">
    <property type="entry name" value="PIGGYBAC TRANSPOSABLE ELEMENT-DERIVED PROTEIN 4"/>
    <property type="match status" value="1"/>
</dbReference>
<name>A0A8X6L2G0_TRICU</name>
<comment type="caution">
    <text evidence="3">The sequence shown here is derived from an EMBL/GenBank/DDBJ whole genome shotgun (WGS) entry which is preliminary data.</text>
</comment>
<organism evidence="3 4">
    <name type="scientific">Trichonephila clavata</name>
    <name type="common">Joro spider</name>
    <name type="synonym">Nephila clavata</name>
    <dbReference type="NCBI Taxonomy" id="2740835"/>
    <lineage>
        <taxon>Eukaryota</taxon>
        <taxon>Metazoa</taxon>
        <taxon>Ecdysozoa</taxon>
        <taxon>Arthropoda</taxon>
        <taxon>Chelicerata</taxon>
        <taxon>Arachnida</taxon>
        <taxon>Araneae</taxon>
        <taxon>Araneomorphae</taxon>
        <taxon>Entelegynae</taxon>
        <taxon>Araneoidea</taxon>
        <taxon>Nephilidae</taxon>
        <taxon>Trichonephila</taxon>
    </lineage>
</organism>
<evidence type="ECO:0000256" key="1">
    <source>
        <dbReference type="SAM" id="MobiDB-lite"/>
    </source>
</evidence>
<protein>
    <submittedName>
        <fullName evidence="3">PiggyBac transposable element-derived protein 4</fullName>
    </submittedName>
</protein>
<dbReference type="Proteomes" id="UP000887116">
    <property type="component" value="Unassembled WGS sequence"/>
</dbReference>
<dbReference type="InterPro" id="IPR029526">
    <property type="entry name" value="PGBD"/>
</dbReference>
<accession>A0A8X6L2G0</accession>
<dbReference type="EMBL" id="BMAO01024101">
    <property type="protein sequence ID" value="GFQ92986.1"/>
    <property type="molecule type" value="Genomic_DNA"/>
</dbReference>
<dbReference type="AlphaFoldDB" id="A0A8X6L2G0"/>
<dbReference type="OrthoDB" id="6433867at2759"/>
<gene>
    <name evidence="3" type="primary">PGBD4_301</name>
    <name evidence="3" type="ORF">TNCT_7401</name>
</gene>
<evidence type="ECO:0000259" key="2">
    <source>
        <dbReference type="Pfam" id="PF13843"/>
    </source>
</evidence>
<keyword evidence="4" id="KW-1185">Reference proteome</keyword>
<sequence>MHSSDICEALALFQELPSDTESIVSDESSDTEEYSLSEIIESHSNDGSIHDEESDANDINMPGPSQPIMIRWEKRGKIQKTIPNFDSETGPSDEVMNMDDQSPVAIFLALFSVQLMESIVFQSNLYATQSGKNLSPLTLEELILFLAINLTMGVKRLPSYRDYWSTSDILHDPYVSSLMPVKRFAWILGNLHLNDNTLMKKKGDKDFDKLYKLRPLITHLSEKFLSVLRPSKHQAVDESMVKFKGRSSLKQYMPKKPIKRGYKIWMRCNENGFASQFQIYTGKTSDVEKSLGERVVRDLTQPIYGKNHILYMDNFISSYNLYRYLETQKIFSCGTVNMSRKNLPKLTDDKNLTRGEFDWAVSDENVTCIKWKDKRCVSVLSCLPDCTDTVIIKRKERNGDIIDVQCPKAVSDYNKNMGFVDHFDHLKSLYEIDRKSRKWWHRLFFHFLDMTVINAYILHNMLPNINADIKNVKTFRMEVIRSLVVMGKEGTSKKRKLSSPVQMKAHKFSVPGDVRLANAQHLPVRSTSKRCAVCSTKRETQKNPMDVSNM</sequence>
<evidence type="ECO:0000313" key="3">
    <source>
        <dbReference type="EMBL" id="GFQ92986.1"/>
    </source>
</evidence>
<feature type="domain" description="PiggyBac transposable element-derived protein" evidence="2">
    <location>
        <begin position="102"/>
        <end position="456"/>
    </location>
</feature>
<feature type="region of interest" description="Disordered" evidence="1">
    <location>
        <begin position="45"/>
        <end position="64"/>
    </location>
</feature>
<reference evidence="3" key="1">
    <citation type="submission" date="2020-07" db="EMBL/GenBank/DDBJ databases">
        <title>Multicomponent nature underlies the extraordinary mechanical properties of spider dragline silk.</title>
        <authorList>
            <person name="Kono N."/>
            <person name="Nakamura H."/>
            <person name="Mori M."/>
            <person name="Yoshida Y."/>
            <person name="Ohtoshi R."/>
            <person name="Malay A.D."/>
            <person name="Moran D.A.P."/>
            <person name="Tomita M."/>
            <person name="Numata K."/>
            <person name="Arakawa K."/>
        </authorList>
    </citation>
    <scope>NUCLEOTIDE SEQUENCE</scope>
</reference>
<dbReference type="Pfam" id="PF13843">
    <property type="entry name" value="DDE_Tnp_1_7"/>
    <property type="match status" value="1"/>
</dbReference>
<evidence type="ECO:0000313" key="4">
    <source>
        <dbReference type="Proteomes" id="UP000887116"/>
    </source>
</evidence>